<dbReference type="EMBL" id="CP041405">
    <property type="protein sequence ID" value="QDM43245.1"/>
    <property type="molecule type" value="Genomic_DNA"/>
</dbReference>
<evidence type="ECO:0000313" key="4">
    <source>
        <dbReference type="EMBL" id="MCY9608939.1"/>
    </source>
</evidence>
<dbReference type="Gene3D" id="1.10.357.10">
    <property type="entry name" value="Tetracycline Repressor, domain 2"/>
    <property type="match status" value="1"/>
</dbReference>
<dbReference type="AlphaFoldDB" id="A0AAP9DSF4"/>
<feature type="DNA-binding region" description="H-T-H motif" evidence="2">
    <location>
        <begin position="33"/>
        <end position="52"/>
    </location>
</feature>
<dbReference type="EMBL" id="JAMDMM010000032">
    <property type="protein sequence ID" value="MCY9608939.1"/>
    <property type="molecule type" value="Genomic_DNA"/>
</dbReference>
<feature type="domain" description="HTH tetR-type" evidence="3">
    <location>
        <begin position="10"/>
        <end position="70"/>
    </location>
</feature>
<dbReference type="Pfam" id="PF00440">
    <property type="entry name" value="TetR_N"/>
    <property type="match status" value="1"/>
</dbReference>
<dbReference type="InterPro" id="IPR036271">
    <property type="entry name" value="Tet_transcr_reg_TetR-rel_C_sf"/>
</dbReference>
<dbReference type="InterPro" id="IPR001647">
    <property type="entry name" value="HTH_TetR"/>
</dbReference>
<dbReference type="SUPFAM" id="SSF48498">
    <property type="entry name" value="Tetracyclin repressor-like, C-terminal domain"/>
    <property type="match status" value="1"/>
</dbReference>
<gene>
    <name evidence="5" type="ORF">FLT43_06770</name>
    <name evidence="4" type="ORF">M5W83_17490</name>
</gene>
<keyword evidence="7" id="KW-1185">Reference proteome</keyword>
<dbReference type="InterPro" id="IPR009057">
    <property type="entry name" value="Homeodomain-like_sf"/>
</dbReference>
<dbReference type="GO" id="GO:0003677">
    <property type="term" value="F:DNA binding"/>
    <property type="evidence" value="ECO:0007669"/>
    <property type="project" value="UniProtKB-UniRule"/>
</dbReference>
<evidence type="ECO:0000313" key="6">
    <source>
        <dbReference type="Proteomes" id="UP000315377"/>
    </source>
</evidence>
<dbReference type="RefSeq" id="WP_087442430.1">
    <property type="nucleotide sequence ID" value="NZ_CABMNB010000025.1"/>
</dbReference>
<dbReference type="PROSITE" id="PS50977">
    <property type="entry name" value="HTH_TETR_2"/>
    <property type="match status" value="1"/>
</dbReference>
<evidence type="ECO:0000256" key="1">
    <source>
        <dbReference type="ARBA" id="ARBA00023125"/>
    </source>
</evidence>
<dbReference type="PANTHER" id="PTHR43479">
    <property type="entry name" value="ACREF/ENVCD OPERON REPRESSOR-RELATED"/>
    <property type="match status" value="1"/>
</dbReference>
<evidence type="ECO:0000313" key="5">
    <source>
        <dbReference type="EMBL" id="QDM43245.1"/>
    </source>
</evidence>
<accession>A0AAP9DSF4</accession>
<evidence type="ECO:0000256" key="2">
    <source>
        <dbReference type="PROSITE-ProRule" id="PRU00335"/>
    </source>
</evidence>
<dbReference type="Proteomes" id="UP001209276">
    <property type="component" value="Unassembled WGS sequence"/>
</dbReference>
<dbReference type="SUPFAM" id="SSF46689">
    <property type="entry name" value="Homeodomain-like"/>
    <property type="match status" value="1"/>
</dbReference>
<keyword evidence="1 2" id="KW-0238">DNA-binding</keyword>
<sequence length="207" mass="24387">MPRFSKQEKEKIRQELKEKGKQLFTVFGLKKTSVADLTKAVGVAQGTFYLFYPSKEELYFELLEEEEQAVRRHLSAAYLQTDSPMTRDRFRRFLHESLHMLEENAFLQQLYDEELVASLFRKLSPETLERHYGDDYDELYPFLAEGQRQGWMRDGSPDAMVSLIRSFVLFSLQKKRIGEAHYEQTMELLIELMAEGLIIEADRRENG</sequence>
<organism evidence="5 6">
    <name type="scientific">Paenibacillus thiaminolyticus</name>
    <name type="common">Bacillus thiaminolyticus</name>
    <dbReference type="NCBI Taxonomy" id="49283"/>
    <lineage>
        <taxon>Bacteria</taxon>
        <taxon>Bacillati</taxon>
        <taxon>Bacillota</taxon>
        <taxon>Bacilli</taxon>
        <taxon>Bacillales</taxon>
        <taxon>Paenibacillaceae</taxon>
        <taxon>Paenibacillus</taxon>
    </lineage>
</organism>
<dbReference type="PANTHER" id="PTHR43479:SF11">
    <property type="entry name" value="ACREF_ENVCD OPERON REPRESSOR-RELATED"/>
    <property type="match status" value="1"/>
</dbReference>
<reference evidence="4 7" key="2">
    <citation type="submission" date="2022-05" db="EMBL/GenBank/DDBJ databases">
        <title>Genome Sequencing of Bee-Associated Microbes.</title>
        <authorList>
            <person name="Dunlap C."/>
        </authorList>
    </citation>
    <scope>NUCLEOTIDE SEQUENCE [LARGE SCALE GENOMIC DNA]</scope>
    <source>
        <strain evidence="4 7">NRRL B-14613</strain>
    </source>
</reference>
<reference evidence="5 6" key="1">
    <citation type="submission" date="2019-07" db="EMBL/GenBank/DDBJ databases">
        <title>Paenibacillus thiaminolyticus NRRL B-4156.</title>
        <authorList>
            <person name="Hehnly C."/>
            <person name="Zhang L."/>
        </authorList>
    </citation>
    <scope>NUCLEOTIDE SEQUENCE [LARGE SCALE GENOMIC DNA]</scope>
    <source>
        <strain evidence="5 6">NRRL B-4156</strain>
    </source>
</reference>
<dbReference type="GeneID" id="76995678"/>
<proteinExistence type="predicted"/>
<protein>
    <submittedName>
        <fullName evidence="5">TetR/AcrR family transcriptional regulator</fullName>
    </submittedName>
</protein>
<evidence type="ECO:0000313" key="7">
    <source>
        <dbReference type="Proteomes" id="UP001209276"/>
    </source>
</evidence>
<evidence type="ECO:0000259" key="3">
    <source>
        <dbReference type="PROSITE" id="PS50977"/>
    </source>
</evidence>
<dbReference type="Proteomes" id="UP000315377">
    <property type="component" value="Chromosome"/>
</dbReference>
<dbReference type="InterPro" id="IPR050624">
    <property type="entry name" value="HTH-type_Tx_Regulator"/>
</dbReference>
<name>A0AAP9DSF4_PANTH</name>